<dbReference type="Proteomes" id="UP001500929">
    <property type="component" value="Unassembled WGS sequence"/>
</dbReference>
<accession>A0ABP5R773</accession>
<comment type="caution">
    <text evidence="1">The sequence shown here is derived from an EMBL/GenBank/DDBJ whole genome shotgun (WGS) entry which is preliminary data.</text>
</comment>
<proteinExistence type="predicted"/>
<keyword evidence="2" id="KW-1185">Reference proteome</keyword>
<dbReference type="EMBL" id="BAAAQY010000025">
    <property type="protein sequence ID" value="GAA2250911.1"/>
    <property type="molecule type" value="Genomic_DNA"/>
</dbReference>
<evidence type="ECO:0000313" key="2">
    <source>
        <dbReference type="Proteomes" id="UP001500929"/>
    </source>
</evidence>
<evidence type="ECO:0000313" key="1">
    <source>
        <dbReference type="EMBL" id="GAA2250911.1"/>
    </source>
</evidence>
<sequence>MIPDLFELLLRSDNLPPDGTVIVFHEASARPEYGLSTRDRQSWVPPRGTDRKALLDPLRTIDRAYRDRALMPPNVFIGIDVPNKRAWFGRSFHANPTGPFLDATTLQPIPEILTGPPARLAPKAQIFHPHHVPDLKADLSTPGDGPEEAFLLHEELMQLAVDSLDSDEPLDPLPVHLNGLWIFARPVIMHRPDGTERHVRAVWFRQGEAMWRMRAFAAGVGREPKEVGAPLSGRLPFVPVWDQSRPEQKLVAAVWALMSQGNVTESSRVRHDGTPPGAISDPADLTIVRVKAGTKHAKVYRHDDPSFSTDRPAWSVRGHWRRQPYPSLGRDDAGNVITKMKWIASYTKGDQQRPESPEKVIIVRP</sequence>
<name>A0ABP5R773_9MICO</name>
<gene>
    <name evidence="1" type="ORF">GCM10009851_40460</name>
</gene>
<reference evidence="2" key="1">
    <citation type="journal article" date="2019" name="Int. J. Syst. Evol. Microbiol.">
        <title>The Global Catalogue of Microorganisms (GCM) 10K type strain sequencing project: providing services to taxonomists for standard genome sequencing and annotation.</title>
        <authorList>
            <consortium name="The Broad Institute Genomics Platform"/>
            <consortium name="The Broad Institute Genome Sequencing Center for Infectious Disease"/>
            <person name="Wu L."/>
            <person name="Ma J."/>
        </authorList>
    </citation>
    <scope>NUCLEOTIDE SEQUENCE [LARGE SCALE GENOMIC DNA]</scope>
    <source>
        <strain evidence="2">JCM 16117</strain>
    </source>
</reference>
<protein>
    <submittedName>
        <fullName evidence="1">Uncharacterized protein</fullName>
    </submittedName>
</protein>
<organism evidence="1 2">
    <name type="scientific">Herbiconiux moechotypicola</name>
    <dbReference type="NCBI Taxonomy" id="637393"/>
    <lineage>
        <taxon>Bacteria</taxon>
        <taxon>Bacillati</taxon>
        <taxon>Actinomycetota</taxon>
        <taxon>Actinomycetes</taxon>
        <taxon>Micrococcales</taxon>
        <taxon>Microbacteriaceae</taxon>
        <taxon>Herbiconiux</taxon>
    </lineage>
</organism>